<dbReference type="SUPFAM" id="SSF52402">
    <property type="entry name" value="Adenine nucleotide alpha hydrolases-like"/>
    <property type="match status" value="1"/>
</dbReference>
<geneLocation type="plasmid" evidence="6">
    <name>co2235_mp</name>
</geneLocation>
<sequence>MTIVALPSDGSPHCIAAARRLVTPGLFERPLQVHLIHAFPELTGRPQAYFSRTQMDQWASEAAEEAFIPMRPILRVSQCTVTEHCCVGEAAPLILEVVRACHADLIVMGTHGRGAFLAAMLGSVAARVLSTAPVPVLLVASHLYQDLHA</sequence>
<evidence type="ECO:0000259" key="2">
    <source>
        <dbReference type="Pfam" id="PF00582"/>
    </source>
</evidence>
<dbReference type="EMBL" id="OGUS01000084">
    <property type="protein sequence ID" value="SPC07753.1"/>
    <property type="molecule type" value="Genomic_DNA"/>
</dbReference>
<dbReference type="Proteomes" id="UP000623307">
    <property type="component" value="Chromosome 1"/>
</dbReference>
<dbReference type="OrthoDB" id="5295044at2"/>
<feature type="domain" description="UspA" evidence="2">
    <location>
        <begin position="4"/>
        <end position="139"/>
    </location>
</feature>
<organism evidence="4 6">
    <name type="scientific">Cupriavidus oxalaticus</name>
    <dbReference type="NCBI Taxonomy" id="96344"/>
    <lineage>
        <taxon>Bacteria</taxon>
        <taxon>Pseudomonadati</taxon>
        <taxon>Pseudomonadota</taxon>
        <taxon>Betaproteobacteria</taxon>
        <taxon>Burkholderiales</taxon>
        <taxon>Burkholderiaceae</taxon>
        <taxon>Cupriavidus</taxon>
    </lineage>
</organism>
<evidence type="ECO:0000256" key="1">
    <source>
        <dbReference type="ARBA" id="ARBA00008791"/>
    </source>
</evidence>
<gene>
    <name evidence="5" type="ORF">CO2235_MP80294</name>
    <name evidence="4" type="ORF">CO2235_U770195</name>
    <name evidence="3" type="ORF">JTE92_06480</name>
</gene>
<evidence type="ECO:0000313" key="4">
    <source>
        <dbReference type="EMBL" id="SPC07753.1"/>
    </source>
</evidence>
<proteinExistence type="inferred from homology"/>
<dbReference type="EMBL" id="CP069811">
    <property type="protein sequence ID" value="QRQ90331.1"/>
    <property type="molecule type" value="Genomic_DNA"/>
</dbReference>
<protein>
    <submittedName>
        <fullName evidence="4 5">Universal stress protein</fullName>
    </submittedName>
</protein>
<dbReference type="Pfam" id="PF00582">
    <property type="entry name" value="Usp"/>
    <property type="match status" value="1"/>
</dbReference>
<evidence type="ECO:0000313" key="7">
    <source>
        <dbReference type="Proteomes" id="UP000623307"/>
    </source>
</evidence>
<name>A0A375GRB0_9BURK</name>
<evidence type="ECO:0000313" key="6">
    <source>
        <dbReference type="Proteomes" id="UP000256862"/>
    </source>
</evidence>
<reference evidence="3 7" key="3">
    <citation type="submission" date="2021-02" db="EMBL/GenBank/DDBJ databases">
        <title>Complete Genome Sequence of Cupriavidus oxalaticus Strain Ox1, a Soil Oxalate-Degrading Species.</title>
        <authorList>
            <person name="Palmieri F."/>
            <person name="Udriet P."/>
            <person name="Deuasquier M."/>
            <person name="Beaudoing E."/>
            <person name="Johnson S.L."/>
            <person name="Davenport K.W."/>
            <person name="Chain P.S."/>
            <person name="Bindschedler S."/>
            <person name="Junier P."/>
        </authorList>
    </citation>
    <scope>NUCLEOTIDE SEQUENCE [LARGE SCALE GENOMIC DNA]</scope>
    <source>
        <strain evidence="3 7">Ox1</strain>
    </source>
</reference>
<dbReference type="EMBL" id="OGUS01000143">
    <property type="protein sequence ID" value="SPC24414.1"/>
    <property type="molecule type" value="Genomic_DNA"/>
</dbReference>
<evidence type="ECO:0000313" key="3">
    <source>
        <dbReference type="EMBL" id="QRQ90331.1"/>
    </source>
</evidence>
<dbReference type="InterPro" id="IPR006016">
    <property type="entry name" value="UspA"/>
</dbReference>
<reference evidence="4 6" key="1">
    <citation type="submission" date="2018-01" db="EMBL/GenBank/DDBJ databases">
        <authorList>
            <person name="Clerissi C."/>
        </authorList>
    </citation>
    <scope>NUCLEOTIDE SEQUENCE</scope>
    <source>
        <strain evidence="4">Cupriavidus oxalaticus LMG 2235</strain>
        <plasmid evidence="6">co2235_mp</plasmid>
    </source>
</reference>
<keyword evidence="7" id="KW-1185">Reference proteome</keyword>
<dbReference type="PRINTS" id="PR01438">
    <property type="entry name" value="UNVRSLSTRESS"/>
</dbReference>
<accession>A0A375GRB0</accession>
<dbReference type="InterPro" id="IPR014729">
    <property type="entry name" value="Rossmann-like_a/b/a_fold"/>
</dbReference>
<dbReference type="AlphaFoldDB" id="A0A375GRB0"/>
<dbReference type="Proteomes" id="UP000256862">
    <property type="component" value="Plasmid CO2235_mp"/>
</dbReference>
<dbReference type="PANTHER" id="PTHR46268:SF15">
    <property type="entry name" value="UNIVERSAL STRESS PROTEIN HP_0031"/>
    <property type="match status" value="1"/>
</dbReference>
<dbReference type="CDD" id="cd00293">
    <property type="entry name" value="USP-like"/>
    <property type="match status" value="1"/>
</dbReference>
<dbReference type="InterPro" id="IPR006015">
    <property type="entry name" value="Universal_stress_UspA"/>
</dbReference>
<dbReference type="RefSeq" id="WP_063239253.1">
    <property type="nucleotide sequence ID" value="NZ_CP069809.1"/>
</dbReference>
<reference evidence="6" key="2">
    <citation type="submission" date="2018-01" db="EMBL/GenBank/DDBJ databases">
        <authorList>
            <person name="Gaut B.S."/>
            <person name="Morton B.R."/>
            <person name="Clegg M.T."/>
            <person name="Duvall M.R."/>
        </authorList>
    </citation>
    <scope>NUCLEOTIDE SEQUENCE [LARGE SCALE GENOMIC DNA]</scope>
</reference>
<dbReference type="Gene3D" id="3.40.50.620">
    <property type="entry name" value="HUPs"/>
    <property type="match status" value="1"/>
</dbReference>
<dbReference type="PANTHER" id="PTHR46268">
    <property type="entry name" value="STRESS RESPONSE PROTEIN NHAX"/>
    <property type="match status" value="1"/>
</dbReference>
<dbReference type="GeneID" id="303489158"/>
<comment type="similarity">
    <text evidence="1">Belongs to the universal stress protein A family.</text>
</comment>
<evidence type="ECO:0000313" key="5">
    <source>
        <dbReference type="EMBL" id="SPC24414.1"/>
    </source>
</evidence>